<dbReference type="PROSITE" id="PS50995">
    <property type="entry name" value="HTH_MARR_2"/>
    <property type="match status" value="1"/>
</dbReference>
<dbReference type="PANTHER" id="PTHR42756:SF1">
    <property type="entry name" value="TRANSCRIPTIONAL REPRESSOR OF EMRAB OPERON"/>
    <property type="match status" value="1"/>
</dbReference>
<dbReference type="Pfam" id="PF01047">
    <property type="entry name" value="MarR"/>
    <property type="match status" value="1"/>
</dbReference>
<dbReference type="Gene3D" id="1.10.10.10">
    <property type="entry name" value="Winged helix-like DNA-binding domain superfamily/Winged helix DNA-binding domain"/>
    <property type="match status" value="1"/>
</dbReference>
<reference evidence="5 6" key="1">
    <citation type="submission" date="2022-10" db="EMBL/GenBank/DDBJ databases">
        <title>Comparative genomics and taxonomic characterization of three novel marine species of genus Reichenbachiella exhibiting antioxidant and polysaccharide degradation activities.</title>
        <authorList>
            <person name="Muhammad N."/>
            <person name="Lee Y.-J."/>
            <person name="Ko J."/>
            <person name="Kim S.-G."/>
        </authorList>
    </citation>
    <scope>NUCLEOTIDE SEQUENCE [LARGE SCALE GENOMIC DNA]</scope>
    <source>
        <strain evidence="5 6">ABR2-5</strain>
    </source>
</reference>
<accession>A0ABT3CQ50</accession>
<dbReference type="InterPro" id="IPR036388">
    <property type="entry name" value="WH-like_DNA-bd_sf"/>
</dbReference>
<keyword evidence="1" id="KW-0805">Transcription regulation</keyword>
<dbReference type="Proteomes" id="UP001300692">
    <property type="component" value="Unassembled WGS sequence"/>
</dbReference>
<dbReference type="InterPro" id="IPR000835">
    <property type="entry name" value="HTH_MarR-typ"/>
</dbReference>
<comment type="caution">
    <text evidence="5">The sequence shown here is derived from an EMBL/GenBank/DDBJ whole genome shotgun (WGS) entry which is preliminary data.</text>
</comment>
<evidence type="ECO:0000256" key="3">
    <source>
        <dbReference type="ARBA" id="ARBA00023163"/>
    </source>
</evidence>
<evidence type="ECO:0000256" key="1">
    <source>
        <dbReference type="ARBA" id="ARBA00023015"/>
    </source>
</evidence>
<gene>
    <name evidence="5" type="ORF">N7U62_02940</name>
</gene>
<keyword evidence="6" id="KW-1185">Reference proteome</keyword>
<evidence type="ECO:0000259" key="4">
    <source>
        <dbReference type="PROSITE" id="PS50995"/>
    </source>
</evidence>
<dbReference type="PANTHER" id="PTHR42756">
    <property type="entry name" value="TRANSCRIPTIONAL REGULATOR, MARR"/>
    <property type="match status" value="1"/>
</dbReference>
<sequence length="154" mass="17647">MTSAINQLDNTILPWLGKANKAIDLFISDTFMLHGMELTKAQFIILKVLCRKDGIPQNELAFVTDRDKTSLTRLIATMERKNLIRREHDQNDKRINHVFITSKGKTEINNALPAIMKVVESVQKNISREELNTTIKVLGKIKDNLMVQETQDKE</sequence>
<evidence type="ECO:0000313" key="6">
    <source>
        <dbReference type="Proteomes" id="UP001300692"/>
    </source>
</evidence>
<evidence type="ECO:0000313" key="5">
    <source>
        <dbReference type="EMBL" id="MCV9385599.1"/>
    </source>
</evidence>
<organism evidence="5 6">
    <name type="scientific">Reichenbachiella ulvae</name>
    <dbReference type="NCBI Taxonomy" id="2980104"/>
    <lineage>
        <taxon>Bacteria</taxon>
        <taxon>Pseudomonadati</taxon>
        <taxon>Bacteroidota</taxon>
        <taxon>Cytophagia</taxon>
        <taxon>Cytophagales</taxon>
        <taxon>Reichenbachiellaceae</taxon>
        <taxon>Reichenbachiella</taxon>
    </lineage>
</organism>
<dbReference type="InterPro" id="IPR036390">
    <property type="entry name" value="WH_DNA-bd_sf"/>
</dbReference>
<name>A0ABT3CQ50_9BACT</name>
<keyword evidence="3" id="KW-0804">Transcription</keyword>
<evidence type="ECO:0000256" key="2">
    <source>
        <dbReference type="ARBA" id="ARBA00023125"/>
    </source>
</evidence>
<dbReference type="EMBL" id="JAOYOD010000001">
    <property type="protein sequence ID" value="MCV9385599.1"/>
    <property type="molecule type" value="Genomic_DNA"/>
</dbReference>
<proteinExistence type="predicted"/>
<keyword evidence="2" id="KW-0238">DNA-binding</keyword>
<dbReference type="SUPFAM" id="SSF46785">
    <property type="entry name" value="Winged helix' DNA-binding domain"/>
    <property type="match status" value="1"/>
</dbReference>
<dbReference type="RefSeq" id="WP_264136383.1">
    <property type="nucleotide sequence ID" value="NZ_JAOYOD010000001.1"/>
</dbReference>
<protein>
    <submittedName>
        <fullName evidence="5">MarR family winged helix-turn-helix transcriptional regulator</fullName>
    </submittedName>
</protein>
<dbReference type="SMART" id="SM00347">
    <property type="entry name" value="HTH_MARR"/>
    <property type="match status" value="1"/>
</dbReference>
<dbReference type="PRINTS" id="PR00598">
    <property type="entry name" value="HTHMARR"/>
</dbReference>
<feature type="domain" description="HTH marR-type" evidence="4">
    <location>
        <begin position="9"/>
        <end position="143"/>
    </location>
</feature>